<keyword evidence="1" id="KW-0472">Membrane</keyword>
<feature type="transmembrane region" description="Helical" evidence="1">
    <location>
        <begin position="20"/>
        <end position="42"/>
    </location>
</feature>
<accession>A0ABW3HJU0</accession>
<keyword evidence="3" id="KW-1185">Reference proteome</keyword>
<organism evidence="2 3">
    <name type="scientific">Paraperlucidibaca wandonensis</name>
    <dbReference type="NCBI Taxonomy" id="1268273"/>
    <lineage>
        <taxon>Bacteria</taxon>
        <taxon>Pseudomonadati</taxon>
        <taxon>Pseudomonadota</taxon>
        <taxon>Gammaproteobacteria</taxon>
        <taxon>Moraxellales</taxon>
        <taxon>Moraxellaceae</taxon>
        <taxon>Paraperlucidibaca</taxon>
    </lineage>
</organism>
<evidence type="ECO:0000313" key="3">
    <source>
        <dbReference type="Proteomes" id="UP001597044"/>
    </source>
</evidence>
<proteinExistence type="predicted"/>
<evidence type="ECO:0000256" key="1">
    <source>
        <dbReference type="SAM" id="Phobius"/>
    </source>
</evidence>
<keyword evidence="1" id="KW-0812">Transmembrane</keyword>
<protein>
    <recommendedName>
        <fullName evidence="4">Type IV pilus assembly protein PilV</fullName>
    </recommendedName>
</protein>
<dbReference type="RefSeq" id="WP_379072411.1">
    <property type="nucleotide sequence ID" value="NZ_JBHTIT010000002.1"/>
</dbReference>
<dbReference type="EMBL" id="JBHTIT010000002">
    <property type="protein sequence ID" value="MFD0951022.1"/>
    <property type="molecule type" value="Genomic_DNA"/>
</dbReference>
<keyword evidence="1" id="KW-1133">Transmembrane helix</keyword>
<evidence type="ECO:0008006" key="4">
    <source>
        <dbReference type="Google" id="ProtNLM"/>
    </source>
</evidence>
<gene>
    <name evidence="2" type="ORF">ACFQ0F_11620</name>
</gene>
<reference evidence="3" key="1">
    <citation type="journal article" date="2019" name="Int. J. Syst. Evol. Microbiol.">
        <title>The Global Catalogue of Microorganisms (GCM) 10K type strain sequencing project: providing services to taxonomists for standard genome sequencing and annotation.</title>
        <authorList>
            <consortium name="The Broad Institute Genomics Platform"/>
            <consortium name="The Broad Institute Genome Sequencing Center for Infectious Disease"/>
            <person name="Wu L."/>
            <person name="Ma J."/>
        </authorList>
    </citation>
    <scope>NUCLEOTIDE SEQUENCE [LARGE SCALE GENOMIC DNA]</scope>
    <source>
        <strain evidence="3">CCUG 63419</strain>
    </source>
</reference>
<dbReference type="Proteomes" id="UP001597044">
    <property type="component" value="Unassembled WGS sequence"/>
</dbReference>
<name>A0ABW3HJU0_9GAMM</name>
<comment type="caution">
    <text evidence="2">The sequence shown here is derived from an EMBL/GenBank/DDBJ whole genome shotgun (WGS) entry which is preliminary data.</text>
</comment>
<evidence type="ECO:0000313" key="2">
    <source>
        <dbReference type="EMBL" id="MFD0951022.1"/>
    </source>
</evidence>
<sequence>MTHARAQRSQVLLVWQQRGLGLPETLIAFTLMMVALTGLLSAHQQAKLLQRDASQRLQAVMALRELSLRWQLNSPAAASYRAGIAQGLSNAGNDFRCTQDSCSMSARAQADIAWVASALKDLTRAQWQIQPCREWLADCLWLGWGSAASSCNGTRTPLRFERCLQWLLPP</sequence>